<dbReference type="GO" id="GO:0033969">
    <property type="term" value="F:gamma-glutamyl-gamma-aminobutyrate hydrolase activity"/>
    <property type="evidence" value="ECO:0007669"/>
    <property type="project" value="TreeGrafter"/>
</dbReference>
<sequence length="240" mass="26946">MAKPLIGITCNYLLSEKENLLGQEGNYISQAFIDAVLKSGGVPILIPIINSEEDILQIMDKLDGIILSSGYDVNPIYYGEEPSVHVGFTYSPRDIFELFIVKAAIERDMPILGTARGQQIMTVAFGGKLYQDISENKNAYINHIQRANINDIGHYIDIVPGTKLHKIFDTDRMLVNSFHHQAAKTVPANFIISATSSDGIIEAIEHQSKPIMAVQWRPDIMIKKHPVMLKIFKEFISWCE</sequence>
<dbReference type="GO" id="GO:0006598">
    <property type="term" value="P:polyamine catabolic process"/>
    <property type="evidence" value="ECO:0007669"/>
    <property type="project" value="TreeGrafter"/>
</dbReference>
<dbReference type="GO" id="GO:0005829">
    <property type="term" value="C:cytosol"/>
    <property type="evidence" value="ECO:0007669"/>
    <property type="project" value="TreeGrafter"/>
</dbReference>
<proteinExistence type="predicted"/>
<dbReference type="PANTHER" id="PTHR43235">
    <property type="entry name" value="GLUTAMINE AMIDOTRANSFERASE PB2B2.05-RELATED"/>
    <property type="match status" value="1"/>
</dbReference>
<protein>
    <submittedName>
        <fullName evidence="1">Uncharacterized protein</fullName>
    </submittedName>
</protein>
<dbReference type="EMBL" id="AZQP01000020">
    <property type="protein sequence ID" value="EYE88452.1"/>
    <property type="molecule type" value="Genomic_DNA"/>
</dbReference>
<dbReference type="OrthoDB" id="9813383at2"/>
<keyword evidence="2" id="KW-1185">Reference proteome</keyword>
<dbReference type="InterPro" id="IPR044668">
    <property type="entry name" value="PuuD-like"/>
</dbReference>
<dbReference type="CDD" id="cd01745">
    <property type="entry name" value="GATase1_2"/>
    <property type="match status" value="1"/>
</dbReference>
<dbReference type="InterPro" id="IPR029062">
    <property type="entry name" value="Class_I_gatase-like"/>
</dbReference>
<dbReference type="InterPro" id="IPR011697">
    <property type="entry name" value="Peptidase_C26"/>
</dbReference>
<organism evidence="1 2">
    <name type="scientific">Fervidicella metallireducens AeB</name>
    <dbReference type="NCBI Taxonomy" id="1403537"/>
    <lineage>
        <taxon>Bacteria</taxon>
        <taxon>Bacillati</taxon>
        <taxon>Bacillota</taxon>
        <taxon>Clostridia</taxon>
        <taxon>Eubacteriales</taxon>
        <taxon>Clostridiaceae</taxon>
        <taxon>Fervidicella</taxon>
    </lineage>
</organism>
<accession>A0A017RUV1</accession>
<reference evidence="1 2" key="1">
    <citation type="journal article" date="2014" name="Genome Announc.">
        <title>Draft Genome Sequence of Fervidicella metallireducens Strain AeBT, an Iron-Reducing Thermoanaerobe from the Great Artesian Basin.</title>
        <authorList>
            <person name="Patel B.K."/>
        </authorList>
    </citation>
    <scope>NUCLEOTIDE SEQUENCE [LARGE SCALE GENOMIC DNA]</scope>
    <source>
        <strain evidence="1 2">AeB</strain>
    </source>
</reference>
<gene>
    <name evidence="1" type="ORF">Q428_07670</name>
</gene>
<dbReference type="Gene3D" id="3.40.50.880">
    <property type="match status" value="1"/>
</dbReference>
<name>A0A017RUV1_9CLOT</name>
<dbReference type="Pfam" id="PF07722">
    <property type="entry name" value="Peptidase_C26"/>
    <property type="match status" value="1"/>
</dbReference>
<dbReference type="Proteomes" id="UP000019681">
    <property type="component" value="Unassembled WGS sequence"/>
</dbReference>
<dbReference type="AlphaFoldDB" id="A0A017RUV1"/>
<dbReference type="STRING" id="1403537.Q428_07670"/>
<dbReference type="SUPFAM" id="SSF52317">
    <property type="entry name" value="Class I glutamine amidotransferase-like"/>
    <property type="match status" value="1"/>
</dbReference>
<dbReference type="RefSeq" id="WP_035379628.1">
    <property type="nucleotide sequence ID" value="NZ_AZQP01000020.1"/>
</dbReference>
<comment type="caution">
    <text evidence="1">The sequence shown here is derived from an EMBL/GenBank/DDBJ whole genome shotgun (WGS) entry which is preliminary data.</text>
</comment>
<dbReference type="PANTHER" id="PTHR43235:SF1">
    <property type="entry name" value="GLUTAMINE AMIDOTRANSFERASE PB2B2.05-RELATED"/>
    <property type="match status" value="1"/>
</dbReference>
<evidence type="ECO:0000313" key="1">
    <source>
        <dbReference type="EMBL" id="EYE88452.1"/>
    </source>
</evidence>
<dbReference type="PROSITE" id="PS51273">
    <property type="entry name" value="GATASE_TYPE_1"/>
    <property type="match status" value="1"/>
</dbReference>
<evidence type="ECO:0000313" key="2">
    <source>
        <dbReference type="Proteomes" id="UP000019681"/>
    </source>
</evidence>